<dbReference type="InterPro" id="IPR036634">
    <property type="entry name" value="PRD_sf"/>
</dbReference>
<dbReference type="GO" id="GO:0016020">
    <property type="term" value="C:membrane"/>
    <property type="evidence" value="ECO:0007669"/>
    <property type="project" value="InterPro"/>
</dbReference>
<keyword evidence="8" id="KW-1185">Reference proteome</keyword>
<evidence type="ECO:0000313" key="7">
    <source>
        <dbReference type="EMBL" id="ADL06680.1"/>
    </source>
</evidence>
<dbReference type="STRING" id="610130.Closa_4178"/>
<dbReference type="PROSITE" id="PS50045">
    <property type="entry name" value="SIGMA54_INTERACT_4"/>
    <property type="match status" value="1"/>
</dbReference>
<keyword evidence="1" id="KW-0808">Transferase</keyword>
<evidence type="ECO:0000259" key="6">
    <source>
        <dbReference type="PROSITE" id="PS51372"/>
    </source>
</evidence>
<dbReference type="GO" id="GO:0005524">
    <property type="term" value="F:ATP binding"/>
    <property type="evidence" value="ECO:0007669"/>
    <property type="project" value="UniProtKB-KW"/>
</dbReference>
<dbReference type="InterPro" id="IPR036662">
    <property type="entry name" value="PTS_EIIA_man-typ_sf"/>
</dbReference>
<evidence type="ECO:0000256" key="3">
    <source>
        <dbReference type="ARBA" id="ARBA00022840"/>
    </source>
</evidence>
<dbReference type="GO" id="GO:0009401">
    <property type="term" value="P:phosphoenolpyruvate-dependent sugar phosphotransferase system"/>
    <property type="evidence" value="ECO:0007669"/>
    <property type="project" value="InterPro"/>
</dbReference>
<dbReference type="eggNOG" id="COG3933">
    <property type="taxonomic scope" value="Bacteria"/>
</dbReference>
<dbReference type="InterPro" id="IPR011608">
    <property type="entry name" value="PRD"/>
</dbReference>
<organism evidence="7 8">
    <name type="scientific">Lacrimispora saccharolytica (strain ATCC 35040 / DSM 2544 / NRCC 2533 / WM1)</name>
    <name type="common">Clostridium saccharolyticum</name>
    <dbReference type="NCBI Taxonomy" id="610130"/>
    <lineage>
        <taxon>Bacteria</taxon>
        <taxon>Bacillati</taxon>
        <taxon>Bacillota</taxon>
        <taxon>Clostridia</taxon>
        <taxon>Lachnospirales</taxon>
        <taxon>Lachnospiraceae</taxon>
        <taxon>Lacrimispora</taxon>
    </lineage>
</organism>
<gene>
    <name evidence="7" type="ordered locus">Closa_4178</name>
</gene>
<dbReference type="CDD" id="cd00009">
    <property type="entry name" value="AAA"/>
    <property type="match status" value="1"/>
</dbReference>
<dbReference type="Pfam" id="PF00874">
    <property type="entry name" value="PRD"/>
    <property type="match status" value="1"/>
</dbReference>
<dbReference type="InterPro" id="IPR002078">
    <property type="entry name" value="Sigma_54_int"/>
</dbReference>
<dbReference type="Gene3D" id="3.40.50.510">
    <property type="entry name" value="Phosphotransferase system, mannose-type IIA component"/>
    <property type="match status" value="1"/>
</dbReference>
<feature type="domain" description="PRD" evidence="6">
    <location>
        <begin position="800"/>
        <end position="902"/>
    </location>
</feature>
<dbReference type="InterPro" id="IPR004701">
    <property type="entry name" value="PTS_EIIA_man-typ"/>
</dbReference>
<dbReference type="SUPFAM" id="SSF52540">
    <property type="entry name" value="P-loop containing nucleoside triphosphate hydrolases"/>
    <property type="match status" value="1"/>
</dbReference>
<feature type="domain" description="Sigma-54 factor interaction" evidence="4">
    <location>
        <begin position="108"/>
        <end position="330"/>
    </location>
</feature>
<dbReference type="InterPro" id="IPR003593">
    <property type="entry name" value="AAA+_ATPase"/>
</dbReference>
<proteinExistence type="predicted"/>
<dbReference type="EMBL" id="CP002109">
    <property type="protein sequence ID" value="ADL06680.1"/>
    <property type="molecule type" value="Genomic_DNA"/>
</dbReference>
<dbReference type="InterPro" id="IPR025662">
    <property type="entry name" value="Sigma_54_int_dom_ATP-bd_1"/>
</dbReference>
<dbReference type="KEGG" id="csh:Closa_4178"/>
<dbReference type="Gene3D" id="3.40.50.300">
    <property type="entry name" value="P-loop containing nucleotide triphosphate hydrolases"/>
    <property type="match status" value="1"/>
</dbReference>
<keyword evidence="3" id="KW-0067">ATP-binding</keyword>
<dbReference type="GO" id="GO:0016740">
    <property type="term" value="F:transferase activity"/>
    <property type="evidence" value="ECO:0007669"/>
    <property type="project" value="UniProtKB-KW"/>
</dbReference>
<dbReference type="Pfam" id="PF00158">
    <property type="entry name" value="Sigma54_activat"/>
    <property type="match status" value="1"/>
</dbReference>
<dbReference type="Gene3D" id="1.10.1790.10">
    <property type="entry name" value="PRD domain"/>
    <property type="match status" value="1"/>
</dbReference>
<dbReference type="PROSITE" id="PS51096">
    <property type="entry name" value="PTS_EIIA_TYPE_4"/>
    <property type="match status" value="1"/>
</dbReference>
<dbReference type="PROSITE" id="PS00675">
    <property type="entry name" value="SIGMA54_INTERACT_1"/>
    <property type="match status" value="1"/>
</dbReference>
<evidence type="ECO:0000256" key="2">
    <source>
        <dbReference type="ARBA" id="ARBA00022741"/>
    </source>
</evidence>
<keyword evidence="2" id="KW-0547">Nucleotide-binding</keyword>
<dbReference type="PANTHER" id="PTHR32071">
    <property type="entry name" value="TRANSCRIPTIONAL REGULATORY PROTEIN"/>
    <property type="match status" value="1"/>
</dbReference>
<feature type="domain" description="PTS EIIA type-4" evidence="5">
    <location>
        <begin position="546"/>
        <end position="680"/>
    </location>
</feature>
<accession>D9R2Q6</accession>
<name>D9R2Q6_LACSW</name>
<dbReference type="RefSeq" id="WP_013274732.1">
    <property type="nucleotide sequence ID" value="NC_014376.1"/>
</dbReference>
<evidence type="ECO:0000256" key="1">
    <source>
        <dbReference type="ARBA" id="ARBA00022679"/>
    </source>
</evidence>
<protein>
    <submittedName>
        <fullName evidence="7">Sigma 54 interacting domain protein</fullName>
    </submittedName>
</protein>
<dbReference type="PANTHER" id="PTHR32071:SF38">
    <property type="entry name" value="PSP OPERON TRANSCRIPTIONAL ACTIVATOR"/>
    <property type="match status" value="1"/>
</dbReference>
<dbReference type="eggNOG" id="COG1221">
    <property type="taxonomic scope" value="Bacteria"/>
</dbReference>
<dbReference type="SUPFAM" id="SSF53062">
    <property type="entry name" value="PTS system fructose IIA component-like"/>
    <property type="match status" value="1"/>
</dbReference>
<evidence type="ECO:0000313" key="8">
    <source>
        <dbReference type="Proteomes" id="UP000001662"/>
    </source>
</evidence>
<dbReference type="PROSITE" id="PS51372">
    <property type="entry name" value="PRD_2"/>
    <property type="match status" value="1"/>
</dbReference>
<sequence>MNPTEKQIYNYLQSLMPKFSEENLELFTAKHISDYLHISRNSASQYLNRFFQSGITVKINSRPVYFLDKSYLEKSYGVRLSDTEFLSFGEFILNLKESGQGAETFENAIGSRSYLGHVIRQIKAALNYPERGLPILVYGETGTGKSYLLWLAYKYALDQGLISAMGKNIVFHCAEYAGNKERAALALFDGGDSSYLAMASEGVLVFDDIDRLDTEVVDRLLPFMDMGKYQSADGKWHESNVRLLFITKQDPSACVMKSLIRRIPVVVSMPRLCERTIAEKEQFIICFLKNEIKRNRRPIFISSKAFDALLNYTYPENLNGMSKQIQLACASAAASANKGEPCIIYLYHLPDAIIGSVQVNKQYEDNESVLIDVLNYKNKDDSHKILDYYNAVTDLYEDCSNGKIDLNNFWMKAAEEAKRYCEYLISERTYENKTIKGIETIVNQIIEQFREEYAIYIPANIERMLSREVYVRSVLGQAVIAWDERHGCQVQQILDSVLEEYERQKKISIVISQRINQELEIEIGKISILFLLLQISSFNKKVTDKQMRGIIICHGYATAKSIADTVNRTLGRTVFMAFDMPFDTSVNELSLRLENYMKQLIDCEHLVILVDCGSVEEIDSLMKFDKMDIGILDNVSTKLAMEVGRRILDGQDIETIAKESCDRIHSEYRLILKENRREAIAFFSENGINVSKRFSKLFANSLEKKIEIELIPLDCEYADDKILKEQLIKNNEVLMCIGTMNPEIPDVPFLAMQDIISFKHIQKVHTILNPYLTAEELELFDKKLLQNFSLQNVISNLTILNPERVINIVGEGLENLQANLGVKFKAKTIIGLNIHLCCLLERLVLNQPIENYRGIDVFEKEEKEFIHYVQKSFISVKEYFRVEIPIAEIAYIHDFYINDKNM</sequence>
<dbReference type="GO" id="GO:0006355">
    <property type="term" value="P:regulation of DNA-templated transcription"/>
    <property type="evidence" value="ECO:0007669"/>
    <property type="project" value="InterPro"/>
</dbReference>
<evidence type="ECO:0000259" key="5">
    <source>
        <dbReference type="PROSITE" id="PS51096"/>
    </source>
</evidence>
<reference evidence="7" key="1">
    <citation type="submission" date="2010-07" db="EMBL/GenBank/DDBJ databases">
        <title>Complete sequence of Clostridium saccharolyticum WM1.</title>
        <authorList>
            <consortium name="US DOE Joint Genome Institute"/>
            <person name="Lucas S."/>
            <person name="Copeland A."/>
            <person name="Lapidus A."/>
            <person name="Cheng J.-F."/>
            <person name="Bruce D."/>
            <person name="Goodwin L."/>
            <person name="Pitluck S."/>
            <person name="Chertkov O."/>
            <person name="Detter J.C."/>
            <person name="Han C."/>
            <person name="Tapia R."/>
            <person name="Land M."/>
            <person name="Hauser L."/>
            <person name="Chang Y.-J."/>
            <person name="Jeffries C."/>
            <person name="Kyrpides N."/>
            <person name="Ivanova N."/>
            <person name="Mikhailova N."/>
            <person name="Mouttaki H."/>
            <person name="Lin L."/>
            <person name="Zhou J."/>
            <person name="Hemme C.L."/>
            <person name="Woyke T."/>
        </authorList>
    </citation>
    <scope>NUCLEOTIDE SEQUENCE [LARGE SCALE GENOMIC DNA]</scope>
    <source>
        <strain evidence="7">WM1</strain>
    </source>
</reference>
<dbReference type="SMART" id="SM00382">
    <property type="entry name" value="AAA"/>
    <property type="match status" value="1"/>
</dbReference>
<dbReference type="PaxDb" id="610130-Closa_4178"/>
<dbReference type="AlphaFoldDB" id="D9R2Q6"/>
<dbReference type="Proteomes" id="UP000001662">
    <property type="component" value="Chromosome"/>
</dbReference>
<evidence type="ECO:0000259" key="4">
    <source>
        <dbReference type="PROSITE" id="PS50045"/>
    </source>
</evidence>
<dbReference type="InterPro" id="IPR027417">
    <property type="entry name" value="P-loop_NTPase"/>
</dbReference>
<dbReference type="HOGENOM" id="CLU_014204_1_0_9"/>
<dbReference type="SUPFAM" id="SSF63520">
    <property type="entry name" value="PTS-regulatory domain, PRD"/>
    <property type="match status" value="1"/>
</dbReference>